<dbReference type="Pfam" id="PF12801">
    <property type="entry name" value="Fer4_5"/>
    <property type="match status" value="1"/>
</dbReference>
<dbReference type="PROSITE" id="PS00198">
    <property type="entry name" value="4FE4S_FER_1"/>
    <property type="match status" value="2"/>
</dbReference>
<evidence type="ECO:0000256" key="6">
    <source>
        <dbReference type="ARBA" id="ARBA00023014"/>
    </source>
</evidence>
<dbReference type="PROSITE" id="PS51379">
    <property type="entry name" value="4FE4S_FER_2"/>
    <property type="match status" value="2"/>
</dbReference>
<accession>A0ABY7AAM6</accession>
<dbReference type="InterPro" id="IPR017896">
    <property type="entry name" value="4Fe4S_Fe-S-bd"/>
</dbReference>
<keyword evidence="10" id="KW-1185">Reference proteome</keyword>
<keyword evidence="6" id="KW-0411">Iron-sulfur</keyword>
<keyword evidence="7" id="KW-0812">Transmembrane</keyword>
<proteinExistence type="predicted"/>
<dbReference type="Gene3D" id="3.30.70.20">
    <property type="match status" value="1"/>
</dbReference>
<feature type="transmembrane region" description="Helical" evidence="7">
    <location>
        <begin position="9"/>
        <end position="30"/>
    </location>
</feature>
<feature type="transmembrane region" description="Helical" evidence="7">
    <location>
        <begin position="36"/>
        <end position="55"/>
    </location>
</feature>
<feature type="domain" description="4Fe-4S ferredoxin-type" evidence="8">
    <location>
        <begin position="174"/>
        <end position="205"/>
    </location>
</feature>
<evidence type="ECO:0000256" key="5">
    <source>
        <dbReference type="ARBA" id="ARBA00023004"/>
    </source>
</evidence>
<reference evidence="9" key="1">
    <citation type="submission" date="2022-11" db="EMBL/GenBank/DDBJ databases">
        <title>Lacrimispora xylanolytica sy1, complete genome.</title>
        <authorList>
            <person name="Choi S."/>
        </authorList>
    </citation>
    <scope>NUCLEOTIDE SEQUENCE</scope>
    <source>
        <strain evidence="9">Sy1</strain>
    </source>
</reference>
<evidence type="ECO:0000313" key="10">
    <source>
        <dbReference type="Proteomes" id="UP001163115"/>
    </source>
</evidence>
<feature type="domain" description="4Fe-4S ferredoxin-type" evidence="8">
    <location>
        <begin position="209"/>
        <end position="233"/>
    </location>
</feature>
<keyword evidence="7" id="KW-0472">Membrane</keyword>
<dbReference type="Pfam" id="PF13237">
    <property type="entry name" value="Fer4_10"/>
    <property type="match status" value="1"/>
</dbReference>
<evidence type="ECO:0000259" key="8">
    <source>
        <dbReference type="PROSITE" id="PS51379"/>
    </source>
</evidence>
<evidence type="ECO:0000256" key="4">
    <source>
        <dbReference type="ARBA" id="ARBA00022982"/>
    </source>
</evidence>
<organism evidence="9 10">
    <name type="scientific">Lacrimispora xylanolytica</name>
    <dbReference type="NCBI Taxonomy" id="29375"/>
    <lineage>
        <taxon>Bacteria</taxon>
        <taxon>Bacillati</taxon>
        <taxon>Bacillota</taxon>
        <taxon>Clostridia</taxon>
        <taxon>Lachnospirales</taxon>
        <taxon>Lachnospiraceae</taxon>
        <taxon>Lacrimispora</taxon>
    </lineage>
</organism>
<dbReference type="RefSeq" id="WP_268114333.1">
    <property type="nucleotide sequence ID" value="NZ_CP113524.1"/>
</dbReference>
<keyword evidence="7" id="KW-1133">Transmembrane helix</keyword>
<evidence type="ECO:0000256" key="1">
    <source>
        <dbReference type="ARBA" id="ARBA00022448"/>
    </source>
</evidence>
<name>A0ABY7AAM6_9FIRM</name>
<evidence type="ECO:0000256" key="2">
    <source>
        <dbReference type="ARBA" id="ARBA00022485"/>
    </source>
</evidence>
<evidence type="ECO:0000256" key="3">
    <source>
        <dbReference type="ARBA" id="ARBA00022723"/>
    </source>
</evidence>
<dbReference type="InterPro" id="IPR017900">
    <property type="entry name" value="4Fe4S_Fe_S_CS"/>
</dbReference>
<dbReference type="PANTHER" id="PTHR30176">
    <property type="entry name" value="FERREDOXIN-TYPE PROTEIN NAPH"/>
    <property type="match status" value="1"/>
</dbReference>
<sequence length="251" mass="28451">MRQRIRKGILAFSMLMFPLTFFLLSPYVIILSASTGVINGSAMVFGSLFLFSFLFSRIYCGWLCPGGAVQDMISGANKRNWNSKGKNVSKYIIWAVWFSLILLLWMKHLPLKGDFLFLYKFDGHYIMIYTIVMTIIYLFAISTGRRGMCHSLCWMAPFMVIGETVSDFLHIPRFRLKPKPDACVSCGKCTKECPMGLDISRMVKSGNTDSTECISCLACVDICPKHAIGFGISQKRSHSLEQETILRKKEN</sequence>
<keyword evidence="3" id="KW-0479">Metal-binding</keyword>
<dbReference type="InterPro" id="IPR051684">
    <property type="entry name" value="Electron_Trans/Redox"/>
</dbReference>
<keyword evidence="1" id="KW-0813">Transport</keyword>
<feature type="transmembrane region" description="Helical" evidence="7">
    <location>
        <begin position="88"/>
        <end position="106"/>
    </location>
</feature>
<dbReference type="PANTHER" id="PTHR30176:SF3">
    <property type="entry name" value="FERREDOXIN-TYPE PROTEIN NAPH"/>
    <property type="match status" value="1"/>
</dbReference>
<gene>
    <name evidence="9" type="ORF">OW255_13490</name>
</gene>
<evidence type="ECO:0000256" key="7">
    <source>
        <dbReference type="SAM" id="Phobius"/>
    </source>
</evidence>
<evidence type="ECO:0000313" key="9">
    <source>
        <dbReference type="EMBL" id="WAJ22581.1"/>
    </source>
</evidence>
<protein>
    <submittedName>
        <fullName evidence="9">4Fe-4S binding protein</fullName>
    </submittedName>
</protein>
<feature type="transmembrane region" description="Helical" evidence="7">
    <location>
        <begin position="126"/>
        <end position="144"/>
    </location>
</feature>
<dbReference type="Proteomes" id="UP001163115">
    <property type="component" value="Chromosome"/>
</dbReference>
<dbReference type="EMBL" id="CP113524">
    <property type="protein sequence ID" value="WAJ22581.1"/>
    <property type="molecule type" value="Genomic_DNA"/>
</dbReference>
<keyword evidence="5" id="KW-0408">Iron</keyword>
<keyword evidence="2" id="KW-0004">4Fe-4S</keyword>
<dbReference type="SUPFAM" id="SSF54862">
    <property type="entry name" value="4Fe-4S ferredoxins"/>
    <property type="match status" value="1"/>
</dbReference>
<keyword evidence="4" id="KW-0249">Electron transport</keyword>